<dbReference type="HOGENOM" id="CLU_009116_1_2_11"/>
<accession>D7BZG1</accession>
<evidence type="ECO:0000256" key="5">
    <source>
        <dbReference type="PIRSR" id="PIRSR036497-1"/>
    </source>
</evidence>
<organism evidence="11 12">
    <name type="scientific">Streptomyces bingchenggensis (strain BCW-1)</name>
    <dbReference type="NCBI Taxonomy" id="749414"/>
    <lineage>
        <taxon>Bacteria</taxon>
        <taxon>Bacillati</taxon>
        <taxon>Actinomycetota</taxon>
        <taxon>Actinomycetes</taxon>
        <taxon>Kitasatosporales</taxon>
        <taxon>Streptomycetaceae</taxon>
        <taxon>Streptomyces</taxon>
    </lineage>
</organism>
<comment type="pathway">
    <text evidence="7">Amino-acid biosynthesis; L-threonine biosynthesis; L-threonine from L-aspartate: step 3/5.</text>
</comment>
<proteinExistence type="inferred from homology"/>
<dbReference type="PATRIC" id="fig|749414.3.peg.4938"/>
<dbReference type="GO" id="GO:0009088">
    <property type="term" value="P:threonine biosynthetic process"/>
    <property type="evidence" value="ECO:0007669"/>
    <property type="project" value="UniProtKB-UniPathway"/>
</dbReference>
<dbReference type="EMBL" id="CP002047">
    <property type="protein sequence ID" value="ADI07897.1"/>
    <property type="molecule type" value="Genomic_DNA"/>
</dbReference>
<keyword evidence="4 7" id="KW-0791">Threonine biosynthesis</keyword>
<feature type="binding site" evidence="6">
    <location>
        <position position="160"/>
    </location>
    <ligand>
        <name>NADPH</name>
        <dbReference type="ChEBI" id="CHEBI:57783"/>
    </ligand>
</feature>
<dbReference type="GO" id="GO:0009086">
    <property type="term" value="P:methionine biosynthetic process"/>
    <property type="evidence" value="ECO:0007669"/>
    <property type="project" value="UniProtKB-KW"/>
</dbReference>
<evidence type="ECO:0000256" key="6">
    <source>
        <dbReference type="PIRSR" id="PIRSR036497-2"/>
    </source>
</evidence>
<evidence type="ECO:0000256" key="8">
    <source>
        <dbReference type="RuleBase" id="RU004171"/>
    </source>
</evidence>
<keyword evidence="12" id="KW-1185">Reference proteome</keyword>
<evidence type="ECO:0000313" key="11">
    <source>
        <dbReference type="EMBL" id="ADI07897.1"/>
    </source>
</evidence>
<dbReference type="InterPro" id="IPR036291">
    <property type="entry name" value="NAD(P)-bd_dom_sf"/>
</dbReference>
<reference evidence="11 12" key="1">
    <citation type="journal article" date="2010" name="J. Bacteriol.">
        <title>Genome sequence of the milbemycin-producing bacterium Streptomyces bingchenggensis.</title>
        <authorList>
            <person name="Wang X.J."/>
            <person name="Yan Y.J."/>
            <person name="Zhang B."/>
            <person name="An J."/>
            <person name="Wang J.J."/>
            <person name="Tian J."/>
            <person name="Jiang L."/>
            <person name="Chen Y.H."/>
            <person name="Huang S.X."/>
            <person name="Yin M."/>
            <person name="Zhang J."/>
            <person name="Gao A.L."/>
            <person name="Liu C.X."/>
            <person name="Zhu Z.X."/>
            <person name="Xiang W.S."/>
        </authorList>
    </citation>
    <scope>NUCLEOTIDE SEQUENCE [LARGE SCALE GENOMIC DNA]</scope>
    <source>
        <strain evidence="11 12">BCW-1</strain>
    </source>
</reference>
<dbReference type="GO" id="GO:0004412">
    <property type="term" value="F:homoserine dehydrogenase activity"/>
    <property type="evidence" value="ECO:0007669"/>
    <property type="project" value="UniProtKB-EC"/>
</dbReference>
<dbReference type="PIRSF" id="PIRSF036497">
    <property type="entry name" value="HDH_short"/>
    <property type="match status" value="1"/>
</dbReference>
<dbReference type="UniPathway" id="UPA00050">
    <property type="reaction ID" value="UER00063"/>
</dbReference>
<dbReference type="AlphaFoldDB" id="D7BZG1"/>
<evidence type="ECO:0000259" key="10">
    <source>
        <dbReference type="Pfam" id="PF00742"/>
    </source>
</evidence>
<dbReference type="PANTHER" id="PTHR43331">
    <property type="entry name" value="HOMOSERINE DEHYDROGENASE"/>
    <property type="match status" value="1"/>
</dbReference>
<evidence type="ECO:0000256" key="7">
    <source>
        <dbReference type="RuleBase" id="RU000579"/>
    </source>
</evidence>
<evidence type="ECO:0000256" key="9">
    <source>
        <dbReference type="SAM" id="MobiDB-lite"/>
    </source>
</evidence>
<evidence type="ECO:0000256" key="1">
    <source>
        <dbReference type="ARBA" id="ARBA00006753"/>
    </source>
</evidence>
<dbReference type="UniPathway" id="UPA00051">
    <property type="reaction ID" value="UER00465"/>
</dbReference>
<keyword evidence="4 6" id="KW-0521">NADP</keyword>
<comment type="similarity">
    <text evidence="1 4 8">Belongs to the homoserine dehydrogenase family.</text>
</comment>
<dbReference type="SUPFAM" id="SSF51735">
    <property type="entry name" value="NAD(P)-binding Rossmann-fold domains"/>
    <property type="match status" value="1"/>
</dbReference>
<evidence type="ECO:0000256" key="4">
    <source>
        <dbReference type="PIRNR" id="PIRNR036497"/>
    </source>
</evidence>
<keyword evidence="3 4" id="KW-0560">Oxidoreductase</keyword>
<dbReference type="PANTHER" id="PTHR43331:SF1">
    <property type="entry name" value="HOMOSERINE DEHYDROGENASE"/>
    <property type="match status" value="1"/>
</dbReference>
<evidence type="ECO:0000256" key="2">
    <source>
        <dbReference type="ARBA" id="ARBA00013213"/>
    </source>
</evidence>
<dbReference type="InterPro" id="IPR001342">
    <property type="entry name" value="HDH_cat"/>
</dbReference>
<dbReference type="InterPro" id="IPR019811">
    <property type="entry name" value="HDH_CS"/>
</dbReference>
<feature type="region of interest" description="Disordered" evidence="9">
    <location>
        <begin position="87"/>
        <end position="112"/>
    </location>
</feature>
<dbReference type="eggNOG" id="COG0460">
    <property type="taxonomic scope" value="Bacteria"/>
</dbReference>
<sequence>MIDGPTDPADGPVDGRAYRAAVSSQVRKGAEAVSEHSATPASVVLSGYGPVGRAYVEHLATHGEALADRHGARLRLAAVRTSSAEYLPPSANGAGTGGTWAPPPPRSAWGPLPSPAETLDRTGAGVLVQCVPSSPEVRDQAAAEALLALRRGVHVVTATKSHLLSHWRELGRAAAEGGSLIRISGATGAALPAGDLARAGVRGLGCRTVRACPNGTATFVLDRLAAGDSLADAVAEARRRGIAEADPSADLSGSDAATKARLLAALLWGWDASAVRTETEAVDDGTARAAREAAASGHRLRAVASARADEPLLVRVRLERTAPGDPLHALTGPEKAVVYGCPDAGDITVSGGRSSPLGAALAMVKDTLDVAVPRRLGFG</sequence>
<comment type="catalytic activity">
    <reaction evidence="4 7">
        <text>L-homoserine + NADP(+) = L-aspartate 4-semialdehyde + NADPH + H(+)</text>
        <dbReference type="Rhea" id="RHEA:15761"/>
        <dbReference type="ChEBI" id="CHEBI:15378"/>
        <dbReference type="ChEBI" id="CHEBI:57476"/>
        <dbReference type="ChEBI" id="CHEBI:57783"/>
        <dbReference type="ChEBI" id="CHEBI:58349"/>
        <dbReference type="ChEBI" id="CHEBI:537519"/>
        <dbReference type="EC" id="1.1.1.3"/>
    </reaction>
</comment>
<dbReference type="InterPro" id="IPR022697">
    <property type="entry name" value="HDH_short"/>
</dbReference>
<protein>
    <recommendedName>
        <fullName evidence="2 4">Homoserine dehydrogenase</fullName>
        <shortName evidence="4">HDH</shortName>
        <ecNumber evidence="2 4">1.1.1.3</ecNumber>
    </recommendedName>
</protein>
<feature type="domain" description="Homoserine dehydrogenase catalytic" evidence="10">
    <location>
        <begin position="198"/>
        <end position="368"/>
    </location>
</feature>
<dbReference type="KEGG" id="sbh:SBI_04777"/>
<dbReference type="SUPFAM" id="SSF55347">
    <property type="entry name" value="Glyceraldehyde-3-phosphate dehydrogenase-like, C-terminal domain"/>
    <property type="match status" value="1"/>
</dbReference>
<gene>
    <name evidence="11" type="ordered locus">SBI_04777</name>
</gene>
<feature type="active site" description="Proton donor" evidence="5">
    <location>
        <position position="259"/>
    </location>
</feature>
<dbReference type="Gene3D" id="3.40.50.720">
    <property type="entry name" value="NAD(P)-binding Rossmann-like Domain"/>
    <property type="match status" value="1"/>
</dbReference>
<keyword evidence="4 7" id="KW-0486">Methionine biosynthesis</keyword>
<dbReference type="STRING" id="749414.SBI_04777"/>
<feature type="binding site" evidence="6">
    <location>
        <position position="244"/>
    </location>
    <ligand>
        <name>L-homoserine</name>
        <dbReference type="ChEBI" id="CHEBI:57476"/>
    </ligand>
</feature>
<dbReference type="EC" id="1.1.1.3" evidence="2 4"/>
<dbReference type="Gene3D" id="3.30.360.10">
    <property type="entry name" value="Dihydrodipicolinate Reductase, domain 2"/>
    <property type="match status" value="1"/>
</dbReference>
<keyword evidence="4 7" id="KW-0028">Amino-acid biosynthesis</keyword>
<comment type="pathway">
    <text evidence="7">Amino-acid biosynthesis; L-methionine biosynthesis via de novo pathway; L-homoserine from L-aspartate: step 3/3.</text>
</comment>
<evidence type="ECO:0000313" key="12">
    <source>
        <dbReference type="Proteomes" id="UP000000377"/>
    </source>
</evidence>
<name>D7BZG1_STRBB</name>
<feature type="binding site" evidence="6">
    <location>
        <begin position="47"/>
        <end position="52"/>
    </location>
    <ligand>
        <name>NADP(+)</name>
        <dbReference type="ChEBI" id="CHEBI:58349"/>
    </ligand>
</feature>
<evidence type="ECO:0000256" key="3">
    <source>
        <dbReference type="ARBA" id="ARBA00023002"/>
    </source>
</evidence>
<dbReference type="Proteomes" id="UP000000377">
    <property type="component" value="Chromosome"/>
</dbReference>
<dbReference type="Pfam" id="PF00742">
    <property type="entry name" value="Homoserine_dh"/>
    <property type="match status" value="1"/>
</dbReference>
<dbReference type="PROSITE" id="PS01042">
    <property type="entry name" value="HOMOSER_DHGENASE"/>
    <property type="match status" value="1"/>
</dbReference>